<organism evidence="1 2">
    <name type="scientific">Dorcoceras hygrometricum</name>
    <dbReference type="NCBI Taxonomy" id="472368"/>
    <lineage>
        <taxon>Eukaryota</taxon>
        <taxon>Viridiplantae</taxon>
        <taxon>Streptophyta</taxon>
        <taxon>Embryophyta</taxon>
        <taxon>Tracheophyta</taxon>
        <taxon>Spermatophyta</taxon>
        <taxon>Magnoliopsida</taxon>
        <taxon>eudicotyledons</taxon>
        <taxon>Gunneridae</taxon>
        <taxon>Pentapetalae</taxon>
        <taxon>asterids</taxon>
        <taxon>lamiids</taxon>
        <taxon>Lamiales</taxon>
        <taxon>Gesneriaceae</taxon>
        <taxon>Didymocarpoideae</taxon>
        <taxon>Trichosporeae</taxon>
        <taxon>Loxocarpinae</taxon>
        <taxon>Dorcoceras</taxon>
    </lineage>
</organism>
<keyword evidence="2" id="KW-1185">Reference proteome</keyword>
<name>A0A2Z7ARI0_9LAMI</name>
<keyword evidence="1" id="KW-0418">Kinase</keyword>
<reference evidence="1 2" key="1">
    <citation type="journal article" date="2015" name="Proc. Natl. Acad. Sci. U.S.A.">
        <title>The resurrection genome of Boea hygrometrica: A blueprint for survival of dehydration.</title>
        <authorList>
            <person name="Xiao L."/>
            <person name="Yang G."/>
            <person name="Zhang L."/>
            <person name="Yang X."/>
            <person name="Zhao S."/>
            <person name="Ji Z."/>
            <person name="Zhou Q."/>
            <person name="Hu M."/>
            <person name="Wang Y."/>
            <person name="Chen M."/>
            <person name="Xu Y."/>
            <person name="Jin H."/>
            <person name="Xiao X."/>
            <person name="Hu G."/>
            <person name="Bao F."/>
            <person name="Hu Y."/>
            <person name="Wan P."/>
            <person name="Li L."/>
            <person name="Deng X."/>
            <person name="Kuang T."/>
            <person name="Xiang C."/>
            <person name="Zhu J.K."/>
            <person name="Oliver M.J."/>
            <person name="He Y."/>
        </authorList>
    </citation>
    <scope>NUCLEOTIDE SEQUENCE [LARGE SCALE GENOMIC DNA]</scope>
    <source>
        <strain evidence="2">cv. XS01</strain>
    </source>
</reference>
<protein>
    <submittedName>
        <fullName evidence="1">Putative LRR receptor-like serine/threonine-protein kinase</fullName>
    </submittedName>
</protein>
<sequence>MPRVRRTAAHRRLHSVRHRAARCVGHRAPLVRTVAATCAHSACRWAAGAVQHRARQSHTVADQRAQRPPDSVWPLRAATVRMVAHLVCRYSAPCAQLQCAVRAATVHRARSYSALAPHASHGGAGE</sequence>
<evidence type="ECO:0000313" key="2">
    <source>
        <dbReference type="Proteomes" id="UP000250235"/>
    </source>
</evidence>
<dbReference type="GO" id="GO:0016301">
    <property type="term" value="F:kinase activity"/>
    <property type="evidence" value="ECO:0007669"/>
    <property type="project" value="UniProtKB-KW"/>
</dbReference>
<keyword evidence="1" id="KW-0808">Transferase</keyword>
<proteinExistence type="predicted"/>
<gene>
    <name evidence="1" type="ORF">F511_29345</name>
</gene>
<accession>A0A2Z7ARI0</accession>
<dbReference type="EMBL" id="KV012689">
    <property type="protein sequence ID" value="KZV24494.1"/>
    <property type="molecule type" value="Genomic_DNA"/>
</dbReference>
<dbReference type="AlphaFoldDB" id="A0A2Z7ARI0"/>
<keyword evidence="1" id="KW-0675">Receptor</keyword>
<dbReference type="Proteomes" id="UP000250235">
    <property type="component" value="Unassembled WGS sequence"/>
</dbReference>
<evidence type="ECO:0000313" key="1">
    <source>
        <dbReference type="EMBL" id="KZV24494.1"/>
    </source>
</evidence>